<feature type="transmembrane region" description="Helical" evidence="5">
    <location>
        <begin position="88"/>
        <end position="110"/>
    </location>
</feature>
<evidence type="ECO:0000256" key="1">
    <source>
        <dbReference type="ARBA" id="ARBA00004141"/>
    </source>
</evidence>
<keyword evidence="4 5" id="KW-0472">Membrane</keyword>
<dbReference type="InterPro" id="IPR007568">
    <property type="entry name" value="RTA1"/>
</dbReference>
<keyword evidence="7" id="KW-1185">Reference proteome</keyword>
<dbReference type="GO" id="GO:0000324">
    <property type="term" value="C:fungal-type vacuole"/>
    <property type="evidence" value="ECO:0007669"/>
    <property type="project" value="TreeGrafter"/>
</dbReference>
<comment type="caution">
    <text evidence="6">The sequence shown here is derived from an EMBL/GenBank/DDBJ whole genome shotgun (WGS) entry which is preliminary data.</text>
</comment>
<dbReference type="Pfam" id="PF04479">
    <property type="entry name" value="RTA1"/>
    <property type="match status" value="1"/>
</dbReference>
<name>A0AAD6H9K4_9EURO</name>
<dbReference type="PANTHER" id="PTHR31465:SF29">
    <property type="entry name" value="DOMAIN PROTEIN, PUTATIVE (AFU_ORTHOLOGUE AFUA_2G17890)-RELATED"/>
    <property type="match status" value="1"/>
</dbReference>
<dbReference type="GO" id="GO:0005886">
    <property type="term" value="C:plasma membrane"/>
    <property type="evidence" value="ECO:0007669"/>
    <property type="project" value="TreeGrafter"/>
</dbReference>
<dbReference type="AlphaFoldDB" id="A0AAD6H9K4"/>
<dbReference type="GeneID" id="81584509"/>
<evidence type="ECO:0000313" key="7">
    <source>
        <dbReference type="Proteomes" id="UP001213799"/>
    </source>
</evidence>
<reference evidence="6" key="1">
    <citation type="journal article" date="2023" name="IMA Fungus">
        <title>Comparative genomic study of the Penicillium genus elucidates a diverse pangenome and 15 lateral gene transfer events.</title>
        <authorList>
            <person name="Petersen C."/>
            <person name="Sorensen T."/>
            <person name="Nielsen M.R."/>
            <person name="Sondergaard T.E."/>
            <person name="Sorensen J.L."/>
            <person name="Fitzpatrick D.A."/>
            <person name="Frisvad J.C."/>
            <person name="Nielsen K.L."/>
        </authorList>
    </citation>
    <scope>NUCLEOTIDE SEQUENCE</scope>
    <source>
        <strain evidence="6">IBT 12815</strain>
    </source>
</reference>
<dbReference type="EMBL" id="JAQJAE010000001">
    <property type="protein sequence ID" value="KAJ5618095.1"/>
    <property type="molecule type" value="Genomic_DNA"/>
</dbReference>
<feature type="transmembrane region" description="Helical" evidence="5">
    <location>
        <begin position="142"/>
        <end position="164"/>
    </location>
</feature>
<dbReference type="RefSeq" id="XP_056759262.1">
    <property type="nucleotide sequence ID" value="XM_056894267.1"/>
</dbReference>
<evidence type="ECO:0000256" key="4">
    <source>
        <dbReference type="ARBA" id="ARBA00023136"/>
    </source>
</evidence>
<evidence type="ECO:0000256" key="2">
    <source>
        <dbReference type="ARBA" id="ARBA00022692"/>
    </source>
</evidence>
<proteinExistence type="predicted"/>
<evidence type="ECO:0000256" key="5">
    <source>
        <dbReference type="SAM" id="Phobius"/>
    </source>
</evidence>
<feature type="transmembrane region" description="Helical" evidence="5">
    <location>
        <begin position="264"/>
        <end position="284"/>
    </location>
</feature>
<evidence type="ECO:0000313" key="6">
    <source>
        <dbReference type="EMBL" id="KAJ5618095.1"/>
    </source>
</evidence>
<keyword evidence="3 5" id="KW-1133">Transmembrane helix</keyword>
<accession>A0AAD6H9K4</accession>
<evidence type="ECO:0000256" key="3">
    <source>
        <dbReference type="ARBA" id="ARBA00022989"/>
    </source>
</evidence>
<dbReference type="PANTHER" id="PTHR31465">
    <property type="entry name" value="PROTEIN RTA1-RELATED"/>
    <property type="match status" value="1"/>
</dbReference>
<reference evidence="6" key="2">
    <citation type="submission" date="2023-01" db="EMBL/GenBank/DDBJ databases">
        <authorList>
            <person name="Petersen C."/>
        </authorList>
    </citation>
    <scope>NUCLEOTIDE SEQUENCE</scope>
    <source>
        <strain evidence="6">IBT 12815</strain>
    </source>
</reference>
<feature type="transmembrane region" description="Helical" evidence="5">
    <location>
        <begin position="55"/>
        <end position="76"/>
    </location>
</feature>
<keyword evidence="2 5" id="KW-0812">Transmembrane</keyword>
<organism evidence="6 7">
    <name type="scientific">Penicillium hordei</name>
    <dbReference type="NCBI Taxonomy" id="40994"/>
    <lineage>
        <taxon>Eukaryota</taxon>
        <taxon>Fungi</taxon>
        <taxon>Dikarya</taxon>
        <taxon>Ascomycota</taxon>
        <taxon>Pezizomycotina</taxon>
        <taxon>Eurotiomycetes</taxon>
        <taxon>Eurotiomycetidae</taxon>
        <taxon>Eurotiales</taxon>
        <taxon>Aspergillaceae</taxon>
        <taxon>Penicillium</taxon>
    </lineage>
</organism>
<gene>
    <name evidence="6" type="ORF">N7537_003209</name>
</gene>
<protein>
    <submittedName>
        <fullName evidence="6">RTA1 domain protein</fullName>
    </submittedName>
</protein>
<sequence length="321" mass="34983">MSIITRAFECTLKTCTLDYAMIHYIPTLAGNALFLALFSIAMVLHLVLGVWYRTYSYLIALGCGLLLEIIGYAGRINLHYDPFSFNAFLQYLICLTIAPAFICAGIYFCFSRVVIEYNGRIGASRGGRTSLSRLQPRTYSKIFISCDVVCLILQSAGGAITSTAGTSNTSLSDLGINIMIAGLACQVVSLAGFVGLAVDFAIRVRRQQARGPASLLPTKWETGWKWTGFLACLVVATITIFIRSCFRVAELKGGFTSELANDQVTFMILEGTMMIIACGALTTIHPGLVFPRERWSAPDQSGLTRVSSQSSQIEMRQGLGI</sequence>
<feature type="transmembrane region" description="Helical" evidence="5">
    <location>
        <begin position="176"/>
        <end position="202"/>
    </location>
</feature>
<feature type="transmembrane region" description="Helical" evidence="5">
    <location>
        <begin position="28"/>
        <end position="48"/>
    </location>
</feature>
<dbReference type="Proteomes" id="UP001213799">
    <property type="component" value="Unassembled WGS sequence"/>
</dbReference>
<comment type="subcellular location">
    <subcellularLocation>
        <location evidence="1">Membrane</location>
        <topology evidence="1">Multi-pass membrane protein</topology>
    </subcellularLocation>
</comment>
<feature type="transmembrane region" description="Helical" evidence="5">
    <location>
        <begin position="223"/>
        <end position="244"/>
    </location>
</feature>